<keyword evidence="3" id="KW-1185">Reference proteome</keyword>
<evidence type="ECO:0000313" key="3">
    <source>
        <dbReference type="Proteomes" id="UP001642409"/>
    </source>
</evidence>
<reference evidence="1" key="1">
    <citation type="submission" date="2023-06" db="EMBL/GenBank/DDBJ databases">
        <authorList>
            <person name="Kurt Z."/>
        </authorList>
    </citation>
    <scope>NUCLEOTIDE SEQUENCE</scope>
</reference>
<name>A0AA86URD5_9EUKA</name>
<dbReference type="AlphaFoldDB" id="A0AA86URD5"/>
<sequence length="213" mass="25263">MSRYARASQQAAQHWSEDLKNKYIPKKIQNTDLKFSDILEMSRGLEQIQFRRQQLSNSTVYKQQLYKFLEQSNKPVKVQPEIRTFNDSRIVYDQIIDQNEPKTEAKISKEEEMIKKLDEEVENLSEFDFLFKEKQKKPEFGAFTGSFPDKTKQKDKNENAKQEILKKLKMKPTGLQKYELARPITTQKKTKGYENLRVQSAQYVKHAQKQTMQ</sequence>
<evidence type="ECO:0000313" key="2">
    <source>
        <dbReference type="EMBL" id="CAL6077662.1"/>
    </source>
</evidence>
<proteinExistence type="predicted"/>
<comment type="caution">
    <text evidence="1">The sequence shown here is derived from an EMBL/GenBank/DDBJ whole genome shotgun (WGS) entry which is preliminary data.</text>
</comment>
<dbReference type="EMBL" id="CAXDID020000329">
    <property type="protein sequence ID" value="CAL6077662.1"/>
    <property type="molecule type" value="Genomic_DNA"/>
</dbReference>
<accession>A0AA86URD5</accession>
<dbReference type="EMBL" id="CATOUU010000944">
    <property type="protein sequence ID" value="CAI9961797.1"/>
    <property type="molecule type" value="Genomic_DNA"/>
</dbReference>
<gene>
    <name evidence="1" type="ORF">HINF_LOCUS49442</name>
    <name evidence="2" type="ORF">HINF_LOCUS58530</name>
</gene>
<organism evidence="1">
    <name type="scientific">Hexamita inflata</name>
    <dbReference type="NCBI Taxonomy" id="28002"/>
    <lineage>
        <taxon>Eukaryota</taxon>
        <taxon>Metamonada</taxon>
        <taxon>Diplomonadida</taxon>
        <taxon>Hexamitidae</taxon>
        <taxon>Hexamitinae</taxon>
        <taxon>Hexamita</taxon>
    </lineage>
</organism>
<reference evidence="2 3" key="2">
    <citation type="submission" date="2024-07" db="EMBL/GenBank/DDBJ databases">
        <authorList>
            <person name="Akdeniz Z."/>
        </authorList>
    </citation>
    <scope>NUCLEOTIDE SEQUENCE [LARGE SCALE GENOMIC DNA]</scope>
</reference>
<protein>
    <submittedName>
        <fullName evidence="2">Hypothetical_protein</fullName>
    </submittedName>
</protein>
<dbReference type="Proteomes" id="UP001642409">
    <property type="component" value="Unassembled WGS sequence"/>
</dbReference>
<evidence type="ECO:0000313" key="1">
    <source>
        <dbReference type="EMBL" id="CAI9961797.1"/>
    </source>
</evidence>